<accession>A0A062U8J4</accession>
<feature type="domain" description="Methyltransferase FkbM" evidence="1">
    <location>
        <begin position="55"/>
        <end position="225"/>
    </location>
</feature>
<name>A0A062U8J4_9PROT</name>
<sequence length="250" mass="27511">MVITIDNGFFLSGHRTAAEKLFKAIFHKPRAYMNQGQAELGMLKKYIPAGSTTIDVGANVGEFSRRLSQLSEGGLVVAFEPQSMPRSVMTVAGFMRGKSQIMVLPLALGDDEGMVTLSVPIKKSRNIGVGLAHIGSDQDFQGRFEVKKELVPLTRLDTVIKRIETGPISFIKIDVEGGELNVLRGAVETIELHRPTVLCEVEAHQSRFDSTVEELADFFRQRGYVARSITTGEVLPFDAMEHNTVFTPAD</sequence>
<protein>
    <recommendedName>
        <fullName evidence="1">Methyltransferase FkbM domain-containing protein</fullName>
    </recommendedName>
</protein>
<dbReference type="Proteomes" id="UP000027037">
    <property type="component" value="Unassembled WGS sequence"/>
</dbReference>
<dbReference type="PANTHER" id="PTHR34203:SF15">
    <property type="entry name" value="SLL1173 PROTEIN"/>
    <property type="match status" value="1"/>
</dbReference>
<dbReference type="STRING" id="1280946.HY29_04140"/>
<dbReference type="InterPro" id="IPR006342">
    <property type="entry name" value="FkbM_mtfrase"/>
</dbReference>
<evidence type="ECO:0000313" key="2">
    <source>
        <dbReference type="EMBL" id="KCZ52480.1"/>
    </source>
</evidence>
<proteinExistence type="predicted"/>
<dbReference type="eggNOG" id="COG2242">
    <property type="taxonomic scope" value="Bacteria"/>
</dbReference>
<gene>
    <name evidence="2" type="ORF">HY29_04140</name>
</gene>
<reference evidence="2 3" key="1">
    <citation type="journal article" date="2014" name="Antonie Van Leeuwenhoek">
        <title>Hyphomonas beringensis sp. nov. and Hyphomonas chukchiensis sp. nov., isolated from surface seawater of the Bering Sea and Chukchi Sea.</title>
        <authorList>
            <person name="Li C."/>
            <person name="Lai Q."/>
            <person name="Li G."/>
            <person name="Dong C."/>
            <person name="Wang J."/>
            <person name="Liao Y."/>
            <person name="Shao Z."/>
        </authorList>
    </citation>
    <scope>NUCLEOTIDE SEQUENCE [LARGE SCALE GENOMIC DNA]</scope>
    <source>
        <strain evidence="2 3">25B14_1</strain>
    </source>
</reference>
<dbReference type="EMBL" id="AWFF01000065">
    <property type="protein sequence ID" value="KCZ52480.1"/>
    <property type="molecule type" value="Genomic_DNA"/>
</dbReference>
<dbReference type="PANTHER" id="PTHR34203">
    <property type="entry name" value="METHYLTRANSFERASE, FKBM FAMILY PROTEIN"/>
    <property type="match status" value="1"/>
</dbReference>
<dbReference type="InterPro" id="IPR052514">
    <property type="entry name" value="SAM-dependent_MTase"/>
</dbReference>
<dbReference type="PATRIC" id="fig|1280946.3.peg.2887"/>
<dbReference type="Pfam" id="PF05050">
    <property type="entry name" value="Methyltransf_21"/>
    <property type="match status" value="1"/>
</dbReference>
<dbReference type="SUPFAM" id="SSF53335">
    <property type="entry name" value="S-adenosyl-L-methionine-dependent methyltransferases"/>
    <property type="match status" value="1"/>
</dbReference>
<dbReference type="InterPro" id="IPR029063">
    <property type="entry name" value="SAM-dependent_MTases_sf"/>
</dbReference>
<dbReference type="Gene3D" id="3.40.50.150">
    <property type="entry name" value="Vaccinia Virus protein VP39"/>
    <property type="match status" value="1"/>
</dbReference>
<dbReference type="AlphaFoldDB" id="A0A062U8J4"/>
<keyword evidence="3" id="KW-1185">Reference proteome</keyword>
<evidence type="ECO:0000313" key="3">
    <source>
        <dbReference type="Proteomes" id="UP000027037"/>
    </source>
</evidence>
<evidence type="ECO:0000259" key="1">
    <source>
        <dbReference type="Pfam" id="PF05050"/>
    </source>
</evidence>
<dbReference type="NCBIfam" id="TIGR01444">
    <property type="entry name" value="fkbM_fam"/>
    <property type="match status" value="1"/>
</dbReference>
<comment type="caution">
    <text evidence="2">The sequence shown here is derived from an EMBL/GenBank/DDBJ whole genome shotgun (WGS) entry which is preliminary data.</text>
</comment>
<organism evidence="2 3">
    <name type="scientific">Hyphomonas beringensis</name>
    <dbReference type="NCBI Taxonomy" id="1280946"/>
    <lineage>
        <taxon>Bacteria</taxon>
        <taxon>Pseudomonadati</taxon>
        <taxon>Pseudomonadota</taxon>
        <taxon>Alphaproteobacteria</taxon>
        <taxon>Hyphomonadales</taxon>
        <taxon>Hyphomonadaceae</taxon>
        <taxon>Hyphomonas</taxon>
    </lineage>
</organism>